<evidence type="ECO:0000256" key="1">
    <source>
        <dbReference type="SAM" id="MobiDB-lite"/>
    </source>
</evidence>
<sequence>MSSVQMYYVFNGSSLTEREAKGANSSGSAIRQEETEVEGGFSNFSANVQGGQGIGFSSCGEVLPVMADEWDLLVSSDPVSESGGVASDPEQKDEAESDWECLSLTDESFSSELATESCVVISNPEQKDEAESDWECLSLTDESLPNVDKDAHGIDSMVDKYGVVSSMEELIKAISIKFTSCDIREHKNRETVFSLPALRGDAEINEEPTQQEVVEVILGVASNVVFEVNDDCDFLLKASDLVKKYFVSSLGISSRELTLILLTRELGALVSSEEDIKSMRSHMVISLLRDVAANCFYFRDSRYYDYLPSRASLDLWCAGLFLRKLTALLVFFPEALHPRFVSYGFSEHFFDEFFTPEGRCSVK</sequence>
<dbReference type="Proteomes" id="UP000198651">
    <property type="component" value="Chromosome I"/>
</dbReference>
<dbReference type="OrthoDB" id="9871979at2"/>
<protein>
    <submittedName>
        <fullName evidence="2">Uncharacterized protein</fullName>
    </submittedName>
</protein>
<dbReference type="AlphaFoldDB" id="A0A0S4M2M0"/>
<feature type="region of interest" description="Disordered" evidence="1">
    <location>
        <begin position="77"/>
        <end position="98"/>
    </location>
</feature>
<accession>A0A0S4M2M0</accession>
<evidence type="ECO:0000313" key="3">
    <source>
        <dbReference type="Proteomes" id="UP000198651"/>
    </source>
</evidence>
<dbReference type="RefSeq" id="WP_092490448.1">
    <property type="nucleotide sequence ID" value="NZ_LN906597.1"/>
</dbReference>
<dbReference type="EMBL" id="LN906597">
    <property type="protein sequence ID" value="CUT17263.1"/>
    <property type="molecule type" value="Genomic_DNA"/>
</dbReference>
<organism evidence="2 3">
    <name type="scientific">Candidatus Ichthyocystis hellenicum</name>
    <dbReference type="NCBI Taxonomy" id="1561003"/>
    <lineage>
        <taxon>Bacteria</taxon>
        <taxon>Pseudomonadati</taxon>
        <taxon>Pseudomonadota</taxon>
        <taxon>Betaproteobacteria</taxon>
        <taxon>Burkholderiales</taxon>
        <taxon>Candidatus Ichthyocystis</taxon>
    </lineage>
</organism>
<proteinExistence type="predicted"/>
<gene>
    <name evidence="2" type="ORF">Ark11_0414</name>
</gene>
<reference evidence="3" key="1">
    <citation type="submission" date="2015-11" db="EMBL/GenBank/DDBJ databases">
        <authorList>
            <person name="Seth-Smith H.M.B."/>
        </authorList>
    </citation>
    <scope>NUCLEOTIDE SEQUENCE [LARGE SCALE GENOMIC DNA]</scope>
    <source>
        <strain evidence="3">2013Ark11</strain>
    </source>
</reference>
<keyword evidence="3" id="KW-1185">Reference proteome</keyword>
<evidence type="ECO:0000313" key="2">
    <source>
        <dbReference type="EMBL" id="CUT17263.1"/>
    </source>
</evidence>
<name>A0A0S4M2M0_9BURK</name>